<dbReference type="AlphaFoldDB" id="D0MIH6"/>
<feature type="domain" description="Calcineurin-like phosphoesterase" evidence="5">
    <location>
        <begin position="1"/>
        <end position="191"/>
    </location>
</feature>
<evidence type="ECO:0000313" key="7">
    <source>
        <dbReference type="Proteomes" id="UP000002221"/>
    </source>
</evidence>
<evidence type="ECO:0000256" key="1">
    <source>
        <dbReference type="ARBA" id="ARBA00022723"/>
    </source>
</evidence>
<comment type="similarity">
    <text evidence="4">Belongs to the cyclic nucleotide phosphodiesterase class-III family.</text>
</comment>
<dbReference type="InterPro" id="IPR004843">
    <property type="entry name" value="Calcineurin-like_PHP"/>
</dbReference>
<organism evidence="6 7">
    <name type="scientific">Rhodothermus marinus (strain ATCC 43812 / DSM 4252 / R-10)</name>
    <name type="common">Rhodothermus obamensis</name>
    <dbReference type="NCBI Taxonomy" id="518766"/>
    <lineage>
        <taxon>Bacteria</taxon>
        <taxon>Pseudomonadati</taxon>
        <taxon>Rhodothermota</taxon>
        <taxon>Rhodothermia</taxon>
        <taxon>Rhodothermales</taxon>
        <taxon>Rhodothermaceae</taxon>
        <taxon>Rhodothermus</taxon>
    </lineage>
</organism>
<dbReference type="KEGG" id="rmr:Rmar_1395"/>
<reference evidence="6 7" key="1">
    <citation type="journal article" date="2009" name="Stand. Genomic Sci.">
        <title>Complete genome sequence of Rhodothermus marinus type strain (R-10).</title>
        <authorList>
            <person name="Nolan M."/>
            <person name="Tindall B.J."/>
            <person name="Pomrenke H."/>
            <person name="Lapidus A."/>
            <person name="Copeland A."/>
            <person name="Glavina Del Rio T."/>
            <person name="Lucas S."/>
            <person name="Chen F."/>
            <person name="Tice H."/>
            <person name="Cheng J.F."/>
            <person name="Saunders E."/>
            <person name="Han C."/>
            <person name="Bruce D."/>
            <person name="Goodwin L."/>
            <person name="Chain P."/>
            <person name="Pitluck S."/>
            <person name="Ovchinikova G."/>
            <person name="Pati A."/>
            <person name="Ivanova N."/>
            <person name="Mavromatis K."/>
            <person name="Chen A."/>
            <person name="Palaniappan K."/>
            <person name="Land M."/>
            <person name="Hauser L."/>
            <person name="Chang Y.J."/>
            <person name="Jeffries C.D."/>
            <person name="Brettin T."/>
            <person name="Goker M."/>
            <person name="Bristow J."/>
            <person name="Eisen J.A."/>
            <person name="Markowitz V."/>
            <person name="Hugenholtz P."/>
            <person name="Kyrpides N.C."/>
            <person name="Klenk H.P."/>
            <person name="Detter J.C."/>
        </authorList>
    </citation>
    <scope>NUCLEOTIDE SEQUENCE [LARGE SCALE GENOMIC DNA]</scope>
    <source>
        <strain evidence="7">ATCC 43812 / DSM 4252 / R-10</strain>
    </source>
</reference>
<dbReference type="SUPFAM" id="SSF56300">
    <property type="entry name" value="Metallo-dependent phosphatases"/>
    <property type="match status" value="1"/>
</dbReference>
<dbReference type="Pfam" id="PF00149">
    <property type="entry name" value="Metallophos"/>
    <property type="match status" value="1"/>
</dbReference>
<dbReference type="GO" id="GO:0016787">
    <property type="term" value="F:hydrolase activity"/>
    <property type="evidence" value="ECO:0007669"/>
    <property type="project" value="UniProtKB-KW"/>
</dbReference>
<dbReference type="OrthoDB" id="9811542at2"/>
<dbReference type="HOGENOM" id="CLU_063034_0_0_10"/>
<name>D0MIH6_RHOM4</name>
<dbReference type="Gene3D" id="3.60.21.10">
    <property type="match status" value="1"/>
</dbReference>
<evidence type="ECO:0000256" key="3">
    <source>
        <dbReference type="ARBA" id="ARBA00023004"/>
    </source>
</evidence>
<proteinExistence type="inferred from homology"/>
<dbReference type="PANTHER" id="PTHR42988:SF2">
    <property type="entry name" value="CYCLIC NUCLEOTIDE PHOSPHODIESTERASE CBUA0032-RELATED"/>
    <property type="match status" value="1"/>
</dbReference>
<keyword evidence="3" id="KW-0408">Iron</keyword>
<dbReference type="GO" id="GO:0046872">
    <property type="term" value="F:metal ion binding"/>
    <property type="evidence" value="ECO:0007669"/>
    <property type="project" value="UniProtKB-KW"/>
</dbReference>
<keyword evidence="2" id="KW-0378">Hydrolase</keyword>
<evidence type="ECO:0000313" key="6">
    <source>
        <dbReference type="EMBL" id="ACY48284.1"/>
    </source>
</evidence>
<protein>
    <submittedName>
        <fullName evidence="6">Metallophosphoesterase</fullName>
    </submittedName>
</protein>
<keyword evidence="7" id="KW-1185">Reference proteome</keyword>
<sequence length="273" mass="30681">MVIVHLSDLHFGRLASGAVVEDLLVEVRRQRPDLVVVSGDLTQRARPRQFRAARAFLEALPAPTLVVPGNHDVYPWWRPLSRLVRPLARYRRYLTDDLRPAFVHDAVAVLGLNTAHGATVKGGRLSAEDLAYLQTFFATVPPSAVRVLVIHHHLVQLQAVGPHDVARGARRALEVIARAGIEFILCGHLHVAHVEPVVVQPDGHRVVIVSAGTATSSRGRGPHRNRNFYNVLRIEADAVQVEERCYEPARRAFIDFRRHRFERAKLPDKCWRA</sequence>
<dbReference type="PANTHER" id="PTHR42988">
    <property type="entry name" value="PHOSPHOHYDROLASE"/>
    <property type="match status" value="1"/>
</dbReference>
<evidence type="ECO:0000256" key="4">
    <source>
        <dbReference type="ARBA" id="ARBA00025742"/>
    </source>
</evidence>
<dbReference type="STRING" id="518766.Rmar_1395"/>
<dbReference type="EMBL" id="CP001807">
    <property type="protein sequence ID" value="ACY48284.1"/>
    <property type="molecule type" value="Genomic_DNA"/>
</dbReference>
<keyword evidence="1" id="KW-0479">Metal-binding</keyword>
<evidence type="ECO:0000259" key="5">
    <source>
        <dbReference type="Pfam" id="PF00149"/>
    </source>
</evidence>
<gene>
    <name evidence="6" type="ordered locus">Rmar_1395</name>
</gene>
<dbReference type="CDD" id="cd07400">
    <property type="entry name" value="MPP_1"/>
    <property type="match status" value="1"/>
</dbReference>
<accession>D0MIH6</accession>
<dbReference type="eggNOG" id="COG1409">
    <property type="taxonomic scope" value="Bacteria"/>
</dbReference>
<evidence type="ECO:0000256" key="2">
    <source>
        <dbReference type="ARBA" id="ARBA00022801"/>
    </source>
</evidence>
<dbReference type="InterPro" id="IPR050884">
    <property type="entry name" value="CNP_phosphodiesterase-III"/>
</dbReference>
<dbReference type="RefSeq" id="WP_012843895.1">
    <property type="nucleotide sequence ID" value="NC_013501.1"/>
</dbReference>
<dbReference type="Proteomes" id="UP000002221">
    <property type="component" value="Chromosome"/>
</dbReference>
<dbReference type="InterPro" id="IPR029052">
    <property type="entry name" value="Metallo-depent_PP-like"/>
</dbReference>